<evidence type="ECO:0000256" key="1">
    <source>
        <dbReference type="RuleBase" id="RU341113"/>
    </source>
</evidence>
<dbReference type="Pfam" id="PF01244">
    <property type="entry name" value="Peptidase_M19"/>
    <property type="match status" value="1"/>
</dbReference>
<dbReference type="CDD" id="cd01301">
    <property type="entry name" value="rDP_like"/>
    <property type="match status" value="1"/>
</dbReference>
<keyword evidence="2" id="KW-0812">Transmembrane</keyword>
<dbReference type="PANTHER" id="PTHR10443">
    <property type="entry name" value="MICROSOMAL DIPEPTIDASE"/>
    <property type="match status" value="1"/>
</dbReference>
<dbReference type="GO" id="GO:0006508">
    <property type="term" value="P:proteolysis"/>
    <property type="evidence" value="ECO:0007669"/>
    <property type="project" value="UniProtKB-KW"/>
</dbReference>
<keyword evidence="3" id="KW-1185">Reference proteome</keyword>
<comment type="subunit">
    <text evidence="1">Homodimer; disulfide-linked.</text>
</comment>
<dbReference type="InterPro" id="IPR008257">
    <property type="entry name" value="Pept_M19"/>
</dbReference>
<dbReference type="PANTHER" id="PTHR10443:SF47">
    <property type="entry name" value="DIPEPTIDASE"/>
    <property type="match status" value="1"/>
</dbReference>
<dbReference type="FunCoup" id="A0A6P8XWK9">
    <property type="interactions" value="5"/>
</dbReference>
<dbReference type="InParanoid" id="A0A6P8XWK9"/>
<keyword evidence="1" id="KW-0862">Zinc</keyword>
<keyword evidence="2" id="KW-0472">Membrane</keyword>
<comment type="catalytic activity">
    <reaction evidence="1">
        <text>an L-aminoacyl-L-amino acid + H2O = 2 an L-alpha-amino acid</text>
        <dbReference type="Rhea" id="RHEA:48940"/>
        <dbReference type="ChEBI" id="CHEBI:15377"/>
        <dbReference type="ChEBI" id="CHEBI:59869"/>
        <dbReference type="ChEBI" id="CHEBI:77460"/>
        <dbReference type="EC" id="3.4.13.19"/>
    </reaction>
</comment>
<reference evidence="4" key="1">
    <citation type="submission" date="2025-08" db="UniProtKB">
        <authorList>
            <consortium name="RefSeq"/>
        </authorList>
    </citation>
    <scope>IDENTIFICATION</scope>
    <source>
        <tissue evidence="4">Total insect</tissue>
    </source>
</reference>
<dbReference type="GO" id="GO:0046872">
    <property type="term" value="F:metal ion binding"/>
    <property type="evidence" value="ECO:0007669"/>
    <property type="project" value="UniProtKB-UniRule"/>
</dbReference>
<comment type="similarity">
    <text evidence="1">Belongs to the metallo-dependent hydrolases superfamily. Peptidase M19 family.</text>
</comment>
<dbReference type="InterPro" id="IPR000180">
    <property type="entry name" value="Dipep_AS"/>
</dbReference>
<dbReference type="AlphaFoldDB" id="A0A6P8XWK9"/>
<dbReference type="SUPFAM" id="SSF51556">
    <property type="entry name" value="Metallo-dependent hydrolases"/>
    <property type="match status" value="1"/>
</dbReference>
<keyword evidence="2" id="KW-1133">Transmembrane helix</keyword>
<keyword evidence="1" id="KW-0482">Metalloprotease</keyword>
<evidence type="ECO:0000256" key="2">
    <source>
        <dbReference type="SAM" id="Phobius"/>
    </source>
</evidence>
<dbReference type="KEGG" id="tpal:117639664"/>
<comment type="subcellular location">
    <subcellularLocation>
        <location evidence="1">Membrane</location>
        <topology evidence="1">Lipid-anchor</topology>
        <topology evidence="1">GPI-anchor</topology>
    </subcellularLocation>
</comment>
<accession>A0A6P8XWK9</accession>
<keyword evidence="1" id="KW-1015">Disulfide bond</keyword>
<dbReference type="PROSITE" id="PS00869">
    <property type="entry name" value="RENAL_DIPEPTIDASE_1"/>
    <property type="match status" value="1"/>
</dbReference>
<proteinExistence type="inferred from homology"/>
<keyword evidence="1" id="KW-0645">Protease</keyword>
<dbReference type="GO" id="GO:0098552">
    <property type="term" value="C:side of membrane"/>
    <property type="evidence" value="ECO:0007669"/>
    <property type="project" value="UniProtKB-KW"/>
</dbReference>
<dbReference type="GeneID" id="117639664"/>
<dbReference type="PROSITE" id="PS51365">
    <property type="entry name" value="RENAL_DIPEPTIDASE_2"/>
    <property type="match status" value="1"/>
</dbReference>
<sequence>MVMDARDALPHASRFGHRTFPKEMADVAWYPGDEFGTLWQPVAPIAHLDGYHHYRNRSAGASPHYMGGGYHHHVLPDDQVLSSADNLLVGNGVHGVAGVNGVIGDRCWLIGYPRHCASEVNVAAGLWENLEMADGEDSDVHDDAHPHAARLDARPKRGGLTLARPSCPYQCRCPCDHREGREGRDRDASAAQPQPLAPTTFRTDEITAYPADIGIKSRQEVTFYPRRRGSNSSSSTSVFSLTSKHRLFIMVLLLLAAATGIGVPIAMRIQAGASLEERLEMAARLLRETPLIDGHNDLPWNIRQYVHNKLHNFRFSSDLRQVAPWGTSSWSHTDLPRLRKGHVAAQFWAAYVPCQAQFRDAVQLTLEQVDLIKRLTERYNPHLTWCTSTDHIREAHSLSQVCSLVGVEGGHSLGNSLAVLRMLYDVGVRYLTLTSTCNTPWADSAQVEEPGFSPEHGGLTNFGRTVVKEMNRLGMLVDLSHVSVATMRDALEVSRAPVFFSHSSARALCNSSRNVPDHILANLANNRGLVMVNFYSHFLSCSEFSTVEDAVAHINHIRDVAGVDHVGLGAGFDGINATPQGLEDVSSYPVLFAELIRSGKWSAEDLKKLAGQNFLRVMREVEKVRDAMSENNVGPFEDTIATKHLRGRNNCTSVLHLPRIPTQRDHGRAMPLSSPGVSSNYTVTPMEENRLSLRLKS</sequence>
<keyword evidence="1" id="KW-0224">Dipeptidase</keyword>
<evidence type="ECO:0000313" key="4">
    <source>
        <dbReference type="RefSeq" id="XP_034231428.1"/>
    </source>
</evidence>
<organism evidence="4">
    <name type="scientific">Thrips palmi</name>
    <name type="common">Melon thrips</name>
    <dbReference type="NCBI Taxonomy" id="161013"/>
    <lineage>
        <taxon>Eukaryota</taxon>
        <taxon>Metazoa</taxon>
        <taxon>Ecdysozoa</taxon>
        <taxon>Arthropoda</taxon>
        <taxon>Hexapoda</taxon>
        <taxon>Insecta</taxon>
        <taxon>Pterygota</taxon>
        <taxon>Neoptera</taxon>
        <taxon>Paraneoptera</taxon>
        <taxon>Thysanoptera</taxon>
        <taxon>Terebrantia</taxon>
        <taxon>Thripoidea</taxon>
        <taxon>Thripidae</taxon>
        <taxon>Thrips</taxon>
    </lineage>
</organism>
<keyword evidence="1" id="KW-0325">Glycoprotein</keyword>
<feature type="transmembrane region" description="Helical" evidence="2">
    <location>
        <begin position="247"/>
        <end position="267"/>
    </location>
</feature>
<keyword evidence="1" id="KW-0479">Metal-binding</keyword>
<keyword evidence="1" id="KW-0336">GPI-anchor</keyword>
<dbReference type="InterPro" id="IPR032466">
    <property type="entry name" value="Metal_Hydrolase"/>
</dbReference>
<dbReference type="GO" id="GO:0070573">
    <property type="term" value="F:metallodipeptidase activity"/>
    <property type="evidence" value="ECO:0007669"/>
    <property type="project" value="InterPro"/>
</dbReference>
<dbReference type="RefSeq" id="XP_034231428.1">
    <property type="nucleotide sequence ID" value="XM_034375537.1"/>
</dbReference>
<gene>
    <name evidence="4" type="primary">LOC117639664</name>
</gene>
<comment type="cofactor">
    <cofactor evidence="1">
        <name>Zn(2+)</name>
        <dbReference type="ChEBI" id="CHEBI:29105"/>
    </cofactor>
</comment>
<dbReference type="OrthoDB" id="445695at2759"/>
<dbReference type="EC" id="3.4.13.19" evidence="1"/>
<dbReference type="Gene3D" id="3.20.20.140">
    <property type="entry name" value="Metal-dependent hydrolases"/>
    <property type="match status" value="1"/>
</dbReference>
<keyword evidence="1" id="KW-0449">Lipoprotein</keyword>
<name>A0A6P8XWK9_THRPL</name>
<dbReference type="Proteomes" id="UP000515158">
    <property type="component" value="Unplaced"/>
</dbReference>
<evidence type="ECO:0000313" key="3">
    <source>
        <dbReference type="Proteomes" id="UP000515158"/>
    </source>
</evidence>
<keyword evidence="1" id="KW-0378">Hydrolase</keyword>
<protein>
    <recommendedName>
        <fullName evidence="1">Dipeptidase</fullName>
        <ecNumber evidence="1">3.4.13.19</ecNumber>
    </recommendedName>
</protein>